<dbReference type="Proteomes" id="UP000516305">
    <property type="component" value="Chromosome"/>
</dbReference>
<evidence type="ECO:0000259" key="2">
    <source>
        <dbReference type="Pfam" id="PF13568"/>
    </source>
</evidence>
<gene>
    <name evidence="3" type="ORF">H4K34_08140</name>
</gene>
<organism evidence="3 4">
    <name type="scientific">Croceimicrobium hydrocarbonivorans</name>
    <dbReference type="NCBI Taxonomy" id="2761580"/>
    <lineage>
        <taxon>Bacteria</taxon>
        <taxon>Pseudomonadati</taxon>
        <taxon>Bacteroidota</taxon>
        <taxon>Flavobacteriia</taxon>
        <taxon>Flavobacteriales</taxon>
        <taxon>Owenweeksiaceae</taxon>
        <taxon>Croceimicrobium</taxon>
    </lineage>
</organism>
<dbReference type="Pfam" id="PF13568">
    <property type="entry name" value="OMP_b-brl_2"/>
    <property type="match status" value="1"/>
</dbReference>
<protein>
    <submittedName>
        <fullName evidence="3">Outer membrane beta-barrel protein</fullName>
    </submittedName>
</protein>
<evidence type="ECO:0000313" key="3">
    <source>
        <dbReference type="EMBL" id="QNR25800.1"/>
    </source>
</evidence>
<feature type="domain" description="Outer membrane protein beta-barrel" evidence="2">
    <location>
        <begin position="232"/>
        <end position="406"/>
    </location>
</feature>
<evidence type="ECO:0000256" key="1">
    <source>
        <dbReference type="SAM" id="SignalP"/>
    </source>
</evidence>
<dbReference type="InterPro" id="IPR025665">
    <property type="entry name" value="Beta-barrel_OMP_2"/>
</dbReference>
<evidence type="ECO:0000313" key="4">
    <source>
        <dbReference type="Proteomes" id="UP000516305"/>
    </source>
</evidence>
<accession>A0A7H0VJA2</accession>
<dbReference type="KEGG" id="chyd:H4K34_08140"/>
<feature type="chain" id="PRO_5028918495" evidence="1">
    <location>
        <begin position="19"/>
        <end position="432"/>
    </location>
</feature>
<dbReference type="AlphaFoldDB" id="A0A7H0VJA2"/>
<keyword evidence="1" id="KW-0732">Signal</keyword>
<reference evidence="3 4" key="1">
    <citation type="submission" date="2020-08" db="EMBL/GenBank/DDBJ databases">
        <title>Croceimicrobium hydrocarbonivorans gen. nov., sp. nov., a novel marine bacterium isolated from a bacterial consortium that degrades polyethylene terephthalate.</title>
        <authorList>
            <person name="Liu R."/>
        </authorList>
    </citation>
    <scope>NUCLEOTIDE SEQUENCE [LARGE SCALE GENOMIC DNA]</scope>
    <source>
        <strain evidence="3 4">A20-9</strain>
    </source>
</reference>
<sequence>MKKSVLTALLIAFGFGMAAQSDTTAKRKIELQIEENTLSWDANKDMNQSDLASMIGFATQQVAKLQANHERILKKIDAQEKAGKLNEEEAEMLRDKAEESFEQSMENFEAIMENWSESYAERMEAWAERYEESMEAWSTELERDMESDSLGMAKAPLMPPMPPMPPMHGMEQDSGKKKIIISKEGVIIGDQEIEIDTDEDDEDFDASDFFDLSQRKKSKTIERTEDYFDIAFGFNQQLEDGQYLVENVAGELEFWKSTSFNMGIGYKTRLGSPYSKFYFKYGLDFSWHNFRLKGSEVLMVDTSGSSFANIGTNNVYEKNKYHIAYFNIPVMFQLDLSEAGDRDDSWTFGVGGYGGVRLLAKRELEYSTTVYRRVEEKAYDDFFTNQFRYGLMAQVGYGSFKVTASYDLNEFFQANKGPASYNMLNVTLGYTL</sequence>
<dbReference type="EMBL" id="CP060139">
    <property type="protein sequence ID" value="QNR25800.1"/>
    <property type="molecule type" value="Genomic_DNA"/>
</dbReference>
<proteinExistence type="predicted"/>
<keyword evidence="4" id="KW-1185">Reference proteome</keyword>
<dbReference type="RefSeq" id="WP_210760325.1">
    <property type="nucleotide sequence ID" value="NZ_CP060139.1"/>
</dbReference>
<feature type="signal peptide" evidence="1">
    <location>
        <begin position="1"/>
        <end position="18"/>
    </location>
</feature>
<name>A0A7H0VJA2_9FLAO</name>